<protein>
    <recommendedName>
        <fullName evidence="2">site-specific DNA-methyltransferase (adenine-specific)</fullName>
        <ecNumber evidence="2">2.1.1.72</ecNumber>
    </recommendedName>
</protein>
<dbReference type="RefSeq" id="WP_200989140.1">
    <property type="nucleotide sequence ID" value="NZ_CP063311.1"/>
</dbReference>
<proteinExistence type="inferred from homology"/>
<dbReference type="EC" id="2.1.1.72" evidence="2"/>
<dbReference type="KEGG" id="aee:IM676_04640"/>
<name>A0A7S6U6H0_9CYAN</name>
<keyword evidence="5" id="KW-0949">S-adenosyl-L-methionine</keyword>
<dbReference type="InterPro" id="IPR002052">
    <property type="entry name" value="DNA_methylase_N6_adenine_CS"/>
</dbReference>
<dbReference type="PROSITE" id="PS00092">
    <property type="entry name" value="N6_MTASE"/>
    <property type="match status" value="1"/>
</dbReference>
<dbReference type="GO" id="GO:0006298">
    <property type="term" value="P:mismatch repair"/>
    <property type="evidence" value="ECO:0007669"/>
    <property type="project" value="TreeGrafter"/>
</dbReference>
<gene>
    <name evidence="7" type="ORF">IM676_04640</name>
</gene>
<reference evidence="8" key="1">
    <citation type="submission" date="2020-10" db="EMBL/GenBank/DDBJ databases">
        <title>Genome-based taxonomic classification of the species Anabaenopsis elenkinii.</title>
        <authorList>
            <person name="Delbaje E."/>
            <person name="Andreote A.P.D."/>
            <person name="Pellegrinetti T.A."/>
            <person name="Cruz R.B."/>
            <person name="Branco L.H.Z."/>
            <person name="Fiore M.F."/>
        </authorList>
    </citation>
    <scope>NUCLEOTIDE SEQUENCE [LARGE SCALE GENOMIC DNA]</scope>
    <source>
        <strain evidence="8">CCIBt3563</strain>
    </source>
</reference>
<keyword evidence="4" id="KW-0808">Transferase</keyword>
<dbReference type="GO" id="GO:0009307">
    <property type="term" value="P:DNA restriction-modification system"/>
    <property type="evidence" value="ECO:0007669"/>
    <property type="project" value="InterPro"/>
</dbReference>
<keyword evidence="8" id="KW-1185">Reference proteome</keyword>
<dbReference type="InterPro" id="IPR012327">
    <property type="entry name" value="MeTrfase_D12"/>
</dbReference>
<sequence length="274" mass="31653">MIKSPLRYPGGKSKAIKQITAHLPESFSEFREPFVGGGSVFIYLKQKYPHLKIWINDLNRELYLFWKYAKSRLPQLLTEIHQIKQTSTDGKILFAELTSIDSNNLSDFDRAVRFFVLNRITFSGTVESGGFSEQAFHKRFTYSSIDRLEKLGEILTDDVKITNLDYGDLLKAEGKNLFIFLDPPYFTATKSRLYGKDGDLHTCFNHQRFGELVRGCAHPWLITYDDSLQIRENFPESHVFEWELQYGMNNYKQGSAAKGKELFIKNYSNGSGRI</sequence>
<dbReference type="Gene3D" id="1.10.1020.10">
    <property type="entry name" value="Adenine-specific Methyltransferase, Domain 2"/>
    <property type="match status" value="1"/>
</dbReference>
<dbReference type="InterPro" id="IPR029063">
    <property type="entry name" value="SAM-dependent_MTases_sf"/>
</dbReference>
<dbReference type="REBASE" id="453180">
    <property type="entry name" value="M.Ael3563ORF4640P"/>
</dbReference>
<evidence type="ECO:0000256" key="5">
    <source>
        <dbReference type="ARBA" id="ARBA00022691"/>
    </source>
</evidence>
<evidence type="ECO:0000256" key="3">
    <source>
        <dbReference type="ARBA" id="ARBA00022603"/>
    </source>
</evidence>
<dbReference type="GO" id="GO:1904047">
    <property type="term" value="F:S-adenosyl-L-methionine binding"/>
    <property type="evidence" value="ECO:0007669"/>
    <property type="project" value="TreeGrafter"/>
</dbReference>
<evidence type="ECO:0000256" key="2">
    <source>
        <dbReference type="ARBA" id="ARBA00011900"/>
    </source>
</evidence>
<evidence type="ECO:0000313" key="7">
    <source>
        <dbReference type="EMBL" id="QOV23594.1"/>
    </source>
</evidence>
<comment type="similarity">
    <text evidence="1">Belongs to the N(4)/N(6)-methyltransferase family.</text>
</comment>
<dbReference type="Gene3D" id="3.40.50.150">
    <property type="entry name" value="Vaccinia Virus protein VP39"/>
    <property type="match status" value="1"/>
</dbReference>
<organism evidence="7 8">
    <name type="scientific">Anabaenopsis elenkinii CCIBt3563</name>
    <dbReference type="NCBI Taxonomy" id="2779889"/>
    <lineage>
        <taxon>Bacteria</taxon>
        <taxon>Bacillati</taxon>
        <taxon>Cyanobacteriota</taxon>
        <taxon>Cyanophyceae</taxon>
        <taxon>Nostocales</taxon>
        <taxon>Nodulariaceae</taxon>
        <taxon>Anabaenopsis</taxon>
    </lineage>
</organism>
<dbReference type="GO" id="GO:0032259">
    <property type="term" value="P:methylation"/>
    <property type="evidence" value="ECO:0007669"/>
    <property type="project" value="UniProtKB-KW"/>
</dbReference>
<dbReference type="Pfam" id="PF02086">
    <property type="entry name" value="MethyltransfD12"/>
    <property type="match status" value="1"/>
</dbReference>
<accession>A0A7S6U6H0</accession>
<dbReference type="PANTHER" id="PTHR30481">
    <property type="entry name" value="DNA ADENINE METHYLASE"/>
    <property type="match status" value="1"/>
</dbReference>
<dbReference type="PRINTS" id="PR00505">
    <property type="entry name" value="D12N6MTFRASE"/>
</dbReference>
<keyword evidence="3 7" id="KW-0489">Methyltransferase</keyword>
<dbReference type="InterPro" id="IPR023095">
    <property type="entry name" value="Ade_MeTrfase_dom_2"/>
</dbReference>
<evidence type="ECO:0000256" key="4">
    <source>
        <dbReference type="ARBA" id="ARBA00022679"/>
    </source>
</evidence>
<dbReference type="InterPro" id="IPR012263">
    <property type="entry name" value="M_m6A_EcoRV"/>
</dbReference>
<dbReference type="SUPFAM" id="SSF53335">
    <property type="entry name" value="S-adenosyl-L-methionine-dependent methyltransferases"/>
    <property type="match status" value="1"/>
</dbReference>
<evidence type="ECO:0000313" key="8">
    <source>
        <dbReference type="Proteomes" id="UP000593846"/>
    </source>
</evidence>
<dbReference type="GO" id="GO:0009007">
    <property type="term" value="F:site-specific DNA-methyltransferase (adenine-specific) activity"/>
    <property type="evidence" value="ECO:0007669"/>
    <property type="project" value="UniProtKB-EC"/>
</dbReference>
<comment type="catalytic activity">
    <reaction evidence="6">
        <text>a 2'-deoxyadenosine in DNA + S-adenosyl-L-methionine = an N(6)-methyl-2'-deoxyadenosine in DNA + S-adenosyl-L-homocysteine + H(+)</text>
        <dbReference type="Rhea" id="RHEA:15197"/>
        <dbReference type="Rhea" id="RHEA-COMP:12418"/>
        <dbReference type="Rhea" id="RHEA-COMP:12419"/>
        <dbReference type="ChEBI" id="CHEBI:15378"/>
        <dbReference type="ChEBI" id="CHEBI:57856"/>
        <dbReference type="ChEBI" id="CHEBI:59789"/>
        <dbReference type="ChEBI" id="CHEBI:90615"/>
        <dbReference type="ChEBI" id="CHEBI:90616"/>
        <dbReference type="EC" id="2.1.1.72"/>
    </reaction>
</comment>
<dbReference type="Proteomes" id="UP000593846">
    <property type="component" value="Chromosome"/>
</dbReference>
<evidence type="ECO:0000256" key="1">
    <source>
        <dbReference type="ARBA" id="ARBA00006594"/>
    </source>
</evidence>
<dbReference type="PANTHER" id="PTHR30481:SF2">
    <property type="entry name" value="SITE-SPECIFIC DNA-METHYLTRANSFERASE (ADENINE-SPECIFIC)"/>
    <property type="match status" value="1"/>
</dbReference>
<evidence type="ECO:0000256" key="6">
    <source>
        <dbReference type="ARBA" id="ARBA00047942"/>
    </source>
</evidence>
<dbReference type="GO" id="GO:0043565">
    <property type="term" value="F:sequence-specific DNA binding"/>
    <property type="evidence" value="ECO:0007669"/>
    <property type="project" value="TreeGrafter"/>
</dbReference>
<dbReference type="AlphaFoldDB" id="A0A7S6U6H0"/>
<dbReference type="PIRSF" id="PIRSF000398">
    <property type="entry name" value="M_m6A_EcoRV"/>
    <property type="match status" value="1"/>
</dbReference>
<dbReference type="EMBL" id="CP063311">
    <property type="protein sequence ID" value="QOV23594.1"/>
    <property type="molecule type" value="Genomic_DNA"/>
</dbReference>